<protein>
    <submittedName>
        <fullName evidence="1">Uncharacterized protein</fullName>
    </submittedName>
</protein>
<reference evidence="1" key="1">
    <citation type="submission" date="2022-10" db="EMBL/GenBank/DDBJ databases">
        <title>Genome Sequence of Xylaria curta.</title>
        <authorList>
            <person name="Buettner E."/>
        </authorList>
    </citation>
    <scope>NUCLEOTIDE SEQUENCE</scope>
    <source>
        <strain evidence="1">Babe10</strain>
    </source>
</reference>
<evidence type="ECO:0000313" key="2">
    <source>
        <dbReference type="Proteomes" id="UP001143856"/>
    </source>
</evidence>
<dbReference type="Proteomes" id="UP001143856">
    <property type="component" value="Unassembled WGS sequence"/>
</dbReference>
<evidence type="ECO:0000313" key="1">
    <source>
        <dbReference type="EMBL" id="KAJ2999259.1"/>
    </source>
</evidence>
<proteinExistence type="predicted"/>
<organism evidence="1 2">
    <name type="scientific">Xylaria curta</name>
    <dbReference type="NCBI Taxonomy" id="42375"/>
    <lineage>
        <taxon>Eukaryota</taxon>
        <taxon>Fungi</taxon>
        <taxon>Dikarya</taxon>
        <taxon>Ascomycota</taxon>
        <taxon>Pezizomycotina</taxon>
        <taxon>Sordariomycetes</taxon>
        <taxon>Xylariomycetidae</taxon>
        <taxon>Xylariales</taxon>
        <taxon>Xylariaceae</taxon>
        <taxon>Xylaria</taxon>
    </lineage>
</organism>
<keyword evidence="2" id="KW-1185">Reference proteome</keyword>
<comment type="caution">
    <text evidence="1">The sequence shown here is derived from an EMBL/GenBank/DDBJ whole genome shotgun (WGS) entry which is preliminary data.</text>
</comment>
<dbReference type="EMBL" id="JAPDGR010000004">
    <property type="protein sequence ID" value="KAJ2999259.1"/>
    <property type="molecule type" value="Genomic_DNA"/>
</dbReference>
<sequence length="622" mass="68676">MKEYSSCLETDFILSIDTTYGKTSGDSESWLEVHPVFENQAAMMLALPPRVLLPQNSVSTDGEIVFVADRSGSMEDKMANLKSATKFFLKGIPIGRTFNIWCFGSNHQPLWTKSQVYGKESLQLALDHVDANFRADMGGTELFSVLESIVATRDPSLPCDVVILTDGEVWRLDEILGLVRRANESSKGGIRFFSLGLGNHVSHALIEGIAKQGGGYSEVIPQANKEGWEERAIAMLQAALTNHIHNIKLDLGGLRAATSPGNLKYLNPFEQNHIFLLLEKNQVLETEGITLTLISDGRDIPVDVSITRLGKPGTLIHHLSARAILDDVEQALRLHTPYQYGGRSETELSRLAESLACKYSLLSQWTSLFLMREKTELSGSEIPPQSFPVIKTSRGGDSFLQNRGLNSSELGLLEPEGPRPLHIIQQAFTCEFSSELLPPSPDPRPIFLSQAALNLLGMIPQSRTGVGFISIVLDCQAFDGSIENGTIDELPEEARDAIYSLKTWLREKTNISGVTLDLVSNTALIVAILERDYQVDKQLWIRIHEKALEYIGLQIAQPDLKDGLMEYAREMLSRLGGPVSLKRKVSINLMSPGGPVRETYKIANSESPARSNRVLVDKAPID</sequence>
<accession>A0ACC1PR41</accession>
<name>A0ACC1PR41_9PEZI</name>
<gene>
    <name evidence="1" type="ORF">NUW58_g52</name>
</gene>